<accession>A0ABP4G0D7</accession>
<name>A0ABP4G0D7_9PSEU</name>
<dbReference type="EMBL" id="BAAALM010000010">
    <property type="protein sequence ID" value="GAA1208943.1"/>
    <property type="molecule type" value="Genomic_DNA"/>
</dbReference>
<evidence type="ECO:0000313" key="1">
    <source>
        <dbReference type="EMBL" id="GAA1208943.1"/>
    </source>
</evidence>
<gene>
    <name evidence="1" type="ORF">GCM10009675_31230</name>
</gene>
<comment type="caution">
    <text evidence="1">The sequence shown here is derived from an EMBL/GenBank/DDBJ whole genome shotgun (WGS) entry which is preliminary data.</text>
</comment>
<organism evidence="1 2">
    <name type="scientific">Prauserella alba</name>
    <dbReference type="NCBI Taxonomy" id="176898"/>
    <lineage>
        <taxon>Bacteria</taxon>
        <taxon>Bacillati</taxon>
        <taxon>Actinomycetota</taxon>
        <taxon>Actinomycetes</taxon>
        <taxon>Pseudonocardiales</taxon>
        <taxon>Pseudonocardiaceae</taxon>
        <taxon>Prauserella</taxon>
    </lineage>
</organism>
<reference evidence="2" key="1">
    <citation type="journal article" date="2019" name="Int. J. Syst. Evol. Microbiol.">
        <title>The Global Catalogue of Microorganisms (GCM) 10K type strain sequencing project: providing services to taxonomists for standard genome sequencing and annotation.</title>
        <authorList>
            <consortium name="The Broad Institute Genomics Platform"/>
            <consortium name="The Broad Institute Genome Sequencing Center for Infectious Disease"/>
            <person name="Wu L."/>
            <person name="Ma J."/>
        </authorList>
    </citation>
    <scope>NUCLEOTIDE SEQUENCE [LARGE SCALE GENOMIC DNA]</scope>
    <source>
        <strain evidence="2">JCM 13022</strain>
    </source>
</reference>
<sequence>MAQARLIVVSPPTTRGGRHVGLSITNYSTAPIFDVDVDFVVYYEDPNVQGLPSKGTTDPVLVLAAGESKTYGVVVTDLDGKPVVATANSPIHEPTRRELHVTFMDAAGLRWQRTGLGQPVRLIEAEPRSRRGWWLPWRHKG</sequence>
<dbReference type="Proteomes" id="UP001500467">
    <property type="component" value="Unassembled WGS sequence"/>
</dbReference>
<protein>
    <submittedName>
        <fullName evidence="1">Uncharacterized protein</fullName>
    </submittedName>
</protein>
<evidence type="ECO:0000313" key="2">
    <source>
        <dbReference type="Proteomes" id="UP001500467"/>
    </source>
</evidence>
<keyword evidence="2" id="KW-1185">Reference proteome</keyword>
<proteinExistence type="predicted"/>